<dbReference type="EMBL" id="JAFBMS010000116">
    <property type="protein sequence ID" value="KAG9335570.1"/>
    <property type="molecule type" value="Genomic_DNA"/>
</dbReference>
<dbReference type="AlphaFoldDB" id="A0A8T2N842"/>
<reference evidence="1" key="1">
    <citation type="thesis" date="2021" institute="BYU ScholarsArchive" country="Provo, UT, USA">
        <title>Applications of and Algorithms for Genome Assembly and Genomic Analyses with an Emphasis on Marine Teleosts.</title>
        <authorList>
            <person name="Pickett B.D."/>
        </authorList>
    </citation>
    <scope>NUCLEOTIDE SEQUENCE</scope>
    <source>
        <strain evidence="1">HI-2016</strain>
    </source>
</reference>
<accession>A0A8T2N842</accession>
<dbReference type="Proteomes" id="UP000824540">
    <property type="component" value="Unassembled WGS sequence"/>
</dbReference>
<sequence length="141" mass="15346">MMIHDVPAPVTGFQHASVCAEAEQWREEEEEEEEEERVVSRAMLDRLGDGATRRWPCEVTALTVWVGGGGGGTRDKHHPHSIVTCTTESPGRAGRAGGHRRSFWFCFCFALVSLASGHAKPRLMITAGVSGLIDQGAGRVF</sequence>
<comment type="caution">
    <text evidence="1">The sequence shown here is derived from an EMBL/GenBank/DDBJ whole genome shotgun (WGS) entry which is preliminary data.</text>
</comment>
<keyword evidence="2" id="KW-1185">Reference proteome</keyword>
<organism evidence="1 2">
    <name type="scientific">Albula glossodonta</name>
    <name type="common">roundjaw bonefish</name>
    <dbReference type="NCBI Taxonomy" id="121402"/>
    <lineage>
        <taxon>Eukaryota</taxon>
        <taxon>Metazoa</taxon>
        <taxon>Chordata</taxon>
        <taxon>Craniata</taxon>
        <taxon>Vertebrata</taxon>
        <taxon>Euteleostomi</taxon>
        <taxon>Actinopterygii</taxon>
        <taxon>Neopterygii</taxon>
        <taxon>Teleostei</taxon>
        <taxon>Albuliformes</taxon>
        <taxon>Albulidae</taxon>
        <taxon>Albula</taxon>
    </lineage>
</organism>
<evidence type="ECO:0000313" key="2">
    <source>
        <dbReference type="Proteomes" id="UP000824540"/>
    </source>
</evidence>
<gene>
    <name evidence="1" type="ORF">JZ751_004474</name>
</gene>
<name>A0A8T2N842_9TELE</name>
<proteinExistence type="predicted"/>
<evidence type="ECO:0000313" key="1">
    <source>
        <dbReference type="EMBL" id="KAG9335570.1"/>
    </source>
</evidence>
<protein>
    <submittedName>
        <fullName evidence="1">Uncharacterized protein</fullName>
    </submittedName>
</protein>